<gene>
    <name evidence="3" type="ORF">A3D65_02910</name>
</gene>
<evidence type="ECO:0000259" key="2">
    <source>
        <dbReference type="Pfam" id="PF13635"/>
    </source>
</evidence>
<sequence>MFVERNTKKALNDALNIFPAVALLGLRQTGKTTLARSLVSFGLSNIVPEYFDLENPVDRIQVTSDPLTFFRVHAHTPIILDEIHRTPEIFPILRGVIDERRTQGQRTGQFLFLGSASLDLLKQSSESLTGRIGYVELTGFLATEVEGASATTDAPLDHLWLRGGLPDSFLATSDATSFSWRTAFLRGYIERDIPLFGIRIPSETTERLLTIIAHSHGGLLNASRIASGLDMSSPSIARYLGFLEDLLLMRSLRPLNRNIGKRMVKSPKIYLRDSGLVHALLGIRTMRDLLGHPIAGATYEGFIIENIIAAAGPNTLASFYRTATGAEIDLVLERGQDTIAIEIKRSLSPKLSRGFISGCNDIGATKRFFVYPGDRRFSLGNSTEAIPLRDLMRLFNLPST</sequence>
<evidence type="ECO:0000313" key="3">
    <source>
        <dbReference type="EMBL" id="OGZ07884.1"/>
    </source>
</evidence>
<name>A0A1G2D2K1_9BACT</name>
<feature type="domain" description="AAA" evidence="1">
    <location>
        <begin position="19"/>
        <end position="145"/>
    </location>
</feature>
<dbReference type="AlphaFoldDB" id="A0A1G2D2K1"/>
<dbReference type="InterPro" id="IPR041682">
    <property type="entry name" value="AAA_14"/>
</dbReference>
<dbReference type="Proteomes" id="UP000177996">
    <property type="component" value="Unassembled WGS sequence"/>
</dbReference>
<proteinExistence type="predicted"/>
<dbReference type="Pfam" id="PF13635">
    <property type="entry name" value="DUF4143"/>
    <property type="match status" value="1"/>
</dbReference>
<evidence type="ECO:0000259" key="1">
    <source>
        <dbReference type="Pfam" id="PF13173"/>
    </source>
</evidence>
<dbReference type="Pfam" id="PF13173">
    <property type="entry name" value="AAA_14"/>
    <property type="match status" value="1"/>
</dbReference>
<dbReference type="EMBL" id="MHLL01000050">
    <property type="protein sequence ID" value="OGZ07884.1"/>
    <property type="molecule type" value="Genomic_DNA"/>
</dbReference>
<dbReference type="InterPro" id="IPR025420">
    <property type="entry name" value="DUF4143"/>
</dbReference>
<protein>
    <submittedName>
        <fullName evidence="3">ATPase</fullName>
    </submittedName>
</protein>
<dbReference type="PANTHER" id="PTHR43566">
    <property type="entry name" value="CONSERVED PROTEIN"/>
    <property type="match status" value="1"/>
</dbReference>
<dbReference type="SUPFAM" id="SSF52540">
    <property type="entry name" value="P-loop containing nucleoside triphosphate hydrolases"/>
    <property type="match status" value="1"/>
</dbReference>
<accession>A0A1G2D2K1</accession>
<dbReference type="InterPro" id="IPR027417">
    <property type="entry name" value="P-loop_NTPase"/>
</dbReference>
<evidence type="ECO:0000313" key="4">
    <source>
        <dbReference type="Proteomes" id="UP000177996"/>
    </source>
</evidence>
<feature type="domain" description="DUF4143" evidence="2">
    <location>
        <begin position="190"/>
        <end position="346"/>
    </location>
</feature>
<comment type="caution">
    <text evidence="3">The sequence shown here is derived from an EMBL/GenBank/DDBJ whole genome shotgun (WGS) entry which is preliminary data.</text>
</comment>
<reference evidence="3 4" key="1">
    <citation type="journal article" date="2016" name="Nat. Commun.">
        <title>Thousands of microbial genomes shed light on interconnected biogeochemical processes in an aquifer system.</title>
        <authorList>
            <person name="Anantharaman K."/>
            <person name="Brown C.T."/>
            <person name="Hug L.A."/>
            <person name="Sharon I."/>
            <person name="Castelle C.J."/>
            <person name="Probst A.J."/>
            <person name="Thomas B.C."/>
            <person name="Singh A."/>
            <person name="Wilkins M.J."/>
            <person name="Karaoz U."/>
            <person name="Brodie E.L."/>
            <person name="Williams K.H."/>
            <person name="Hubbard S.S."/>
            <person name="Banfield J.F."/>
        </authorList>
    </citation>
    <scope>NUCLEOTIDE SEQUENCE [LARGE SCALE GENOMIC DNA]</scope>
</reference>
<dbReference type="PANTHER" id="PTHR43566:SF2">
    <property type="entry name" value="DUF4143 DOMAIN-CONTAINING PROTEIN"/>
    <property type="match status" value="1"/>
</dbReference>
<organism evidence="3 4">
    <name type="scientific">Candidatus Lloydbacteria bacterium RIFCSPHIGHO2_02_FULL_50_13</name>
    <dbReference type="NCBI Taxonomy" id="1798661"/>
    <lineage>
        <taxon>Bacteria</taxon>
        <taxon>Candidatus Lloydiibacteriota</taxon>
    </lineage>
</organism>